<protein>
    <submittedName>
        <fullName evidence="2">Uncharacterized protein</fullName>
    </submittedName>
</protein>
<organism evidence="2 3">
    <name type="scientific">Pseudonocardia tropica</name>
    <dbReference type="NCBI Taxonomy" id="681289"/>
    <lineage>
        <taxon>Bacteria</taxon>
        <taxon>Bacillati</taxon>
        <taxon>Actinomycetota</taxon>
        <taxon>Actinomycetes</taxon>
        <taxon>Pseudonocardiales</taxon>
        <taxon>Pseudonocardiaceae</taxon>
        <taxon>Pseudonocardia</taxon>
    </lineage>
</organism>
<evidence type="ECO:0000313" key="2">
    <source>
        <dbReference type="EMBL" id="MEQ3541788.1"/>
    </source>
</evidence>
<feature type="region of interest" description="Disordered" evidence="1">
    <location>
        <begin position="64"/>
        <end position="83"/>
    </location>
</feature>
<dbReference type="RefSeq" id="WP_345647336.1">
    <property type="nucleotide sequence ID" value="NZ_BAABLY010000050.1"/>
</dbReference>
<dbReference type="EMBL" id="JBEDNP010000018">
    <property type="protein sequence ID" value="MEQ3541788.1"/>
    <property type="molecule type" value="Genomic_DNA"/>
</dbReference>
<reference evidence="2 3" key="1">
    <citation type="submission" date="2024-03" db="EMBL/GenBank/DDBJ databases">
        <title>Draft genome sequence of Pseudonocardia tropica JCM 19149.</title>
        <authorList>
            <person name="Butdee W."/>
            <person name="Duangmal K."/>
        </authorList>
    </citation>
    <scope>NUCLEOTIDE SEQUENCE [LARGE SCALE GENOMIC DNA]</scope>
    <source>
        <strain evidence="2 3">JCM 19149</strain>
    </source>
</reference>
<keyword evidence="3" id="KW-1185">Reference proteome</keyword>
<gene>
    <name evidence="2" type="ORF">WHI96_23520</name>
</gene>
<name>A0ABV1K0P5_9PSEU</name>
<comment type="caution">
    <text evidence="2">The sequence shown here is derived from an EMBL/GenBank/DDBJ whole genome shotgun (WGS) entry which is preliminary data.</text>
</comment>
<accession>A0ABV1K0P5</accession>
<proteinExistence type="predicted"/>
<dbReference type="Proteomes" id="UP001464923">
    <property type="component" value="Unassembled WGS sequence"/>
</dbReference>
<evidence type="ECO:0000256" key="1">
    <source>
        <dbReference type="SAM" id="MobiDB-lite"/>
    </source>
</evidence>
<evidence type="ECO:0000313" key="3">
    <source>
        <dbReference type="Proteomes" id="UP001464923"/>
    </source>
</evidence>
<sequence length="83" mass="8956">MTSTQSNSRSGTTNIAEFGHELWSYLTGKGAVVEYSFDQLSVEVPKTTGPDAERATWKLDGTIRIRTTDRDNPGSVGHAEPGA</sequence>